<feature type="domain" description="SH2" evidence="4">
    <location>
        <begin position="620"/>
        <end position="716"/>
    </location>
</feature>
<reference evidence="5 6" key="1">
    <citation type="submission" date="2024-11" db="EMBL/GenBank/DDBJ databases">
        <title>A near-complete genome assembly of Cinchona calisaya.</title>
        <authorList>
            <person name="Lian D.C."/>
            <person name="Zhao X.W."/>
            <person name="Wei L."/>
        </authorList>
    </citation>
    <scope>NUCLEOTIDE SEQUENCE [LARGE SCALE GENOMIC DNA]</scope>
    <source>
        <tissue evidence="5">Nenye</tissue>
    </source>
</reference>
<dbReference type="InterPro" id="IPR000980">
    <property type="entry name" value="SH2"/>
</dbReference>
<dbReference type="SUPFAM" id="SSF49899">
    <property type="entry name" value="Concanavalin A-like lectins/glucanases"/>
    <property type="match status" value="1"/>
</dbReference>
<feature type="region of interest" description="Disordered" evidence="3">
    <location>
        <begin position="423"/>
        <end position="463"/>
    </location>
</feature>
<evidence type="ECO:0000313" key="5">
    <source>
        <dbReference type="EMBL" id="KAL3508811.1"/>
    </source>
</evidence>
<comment type="caution">
    <text evidence="5">The sequence shown here is derived from an EMBL/GenBank/DDBJ whole genome shotgun (WGS) entry which is preliminary data.</text>
</comment>
<dbReference type="InterPro" id="IPR036860">
    <property type="entry name" value="SH2_dom_sf"/>
</dbReference>
<sequence>MQGANVVEEKTFGLLKDLRVELKDFDNKEGNGAFCFCFWLYLNYSTSYSLPCTILHQEHTDITSSVPFLLLTEKKKMMLFPVLFLHKEALMLVNLNMLAEVPRVFTQMDFPMNKWVHVGCEASLNILRLHINGEVVGEKHVSPFHSDELHADGMKGNFLPCITGDEHGFQGYVRSAKLSPPTVPIKVQYIKDSPLQLSIDRSSASEIEEDSDGVWSIVGGKTSCRRNFSLDVILLDAFGQIVNKEMEVVASLLYADNGAYVQETNDAEAPLLTSYDGIEYAASDRPSKLISGRASFKLKISQLSSKCDNRLFRIRFEVPKIGRYPFLEVFSPPIRCISWSRNARTSSVTLQKLPSGVYLLDDSESPGPDDGVSELLHNVVREAKPSPSSKRVKLGHEKPYEFFSDSFASVTADKECTSHVCKDDNTHESNLARPENHDGSDNFSFDSETSETTKSDLKSMPSNTDQLSETIVFKYCLGGLSERALLLKEIAMSLREEELSKFVEQVSLFSGCSHHRHQILIAKRLIEEGAEAWNSISQKNHHVLWENVVFGVKEHFVKMVSRGARSLTDQDLELLRKISGSQELVSQENFEKMWYWLYPVAWTLSQDWINPMWSSLSPKWIEGFITKEEAESSLQGPGGFQEPGTFALRFPTSRCWPHPDAGNLVVTYIGSDCAIHHRLLSFDLTCSSQERPMKLLQDMLLEEPELSRLGRIERIH</sequence>
<evidence type="ECO:0000259" key="4">
    <source>
        <dbReference type="PROSITE" id="PS50001"/>
    </source>
</evidence>
<dbReference type="AlphaFoldDB" id="A0ABD2YQB3"/>
<evidence type="ECO:0000256" key="1">
    <source>
        <dbReference type="ARBA" id="ARBA00022999"/>
    </source>
</evidence>
<dbReference type="EMBL" id="JBJUIK010000012">
    <property type="protein sequence ID" value="KAL3508811.1"/>
    <property type="molecule type" value="Genomic_DNA"/>
</dbReference>
<evidence type="ECO:0000256" key="3">
    <source>
        <dbReference type="SAM" id="MobiDB-lite"/>
    </source>
</evidence>
<dbReference type="InterPro" id="IPR001217">
    <property type="entry name" value="STAT"/>
</dbReference>
<keyword evidence="6" id="KW-1185">Reference proteome</keyword>
<keyword evidence="1 2" id="KW-0727">SH2 domain</keyword>
<feature type="compositionally biased region" description="Polar residues" evidence="3">
    <location>
        <begin position="441"/>
        <end position="450"/>
    </location>
</feature>
<dbReference type="Proteomes" id="UP001630127">
    <property type="component" value="Unassembled WGS sequence"/>
</dbReference>
<evidence type="ECO:0000313" key="6">
    <source>
        <dbReference type="Proteomes" id="UP001630127"/>
    </source>
</evidence>
<dbReference type="PANTHER" id="PTHR11801">
    <property type="entry name" value="SIGNAL TRANSDUCER AND ACTIVATOR OF TRANSCRIPTION"/>
    <property type="match status" value="1"/>
</dbReference>
<accession>A0ABD2YQB3</accession>
<evidence type="ECO:0000256" key="2">
    <source>
        <dbReference type="PROSITE-ProRule" id="PRU00191"/>
    </source>
</evidence>
<organism evidence="5 6">
    <name type="scientific">Cinchona calisaya</name>
    <dbReference type="NCBI Taxonomy" id="153742"/>
    <lineage>
        <taxon>Eukaryota</taxon>
        <taxon>Viridiplantae</taxon>
        <taxon>Streptophyta</taxon>
        <taxon>Embryophyta</taxon>
        <taxon>Tracheophyta</taxon>
        <taxon>Spermatophyta</taxon>
        <taxon>Magnoliopsida</taxon>
        <taxon>eudicotyledons</taxon>
        <taxon>Gunneridae</taxon>
        <taxon>Pentapetalae</taxon>
        <taxon>asterids</taxon>
        <taxon>lamiids</taxon>
        <taxon>Gentianales</taxon>
        <taxon>Rubiaceae</taxon>
        <taxon>Cinchonoideae</taxon>
        <taxon>Cinchoneae</taxon>
        <taxon>Cinchona</taxon>
    </lineage>
</organism>
<dbReference type="PROSITE" id="PS50001">
    <property type="entry name" value="SH2"/>
    <property type="match status" value="1"/>
</dbReference>
<dbReference type="InterPro" id="IPR013320">
    <property type="entry name" value="ConA-like_dom_sf"/>
</dbReference>
<proteinExistence type="predicted"/>
<name>A0ABD2YQB3_9GENT</name>
<dbReference type="SUPFAM" id="SSF55550">
    <property type="entry name" value="SH2 domain"/>
    <property type="match status" value="1"/>
</dbReference>
<gene>
    <name evidence="5" type="ORF">ACH5RR_028212</name>
</gene>
<protein>
    <recommendedName>
        <fullName evidence="4">SH2 domain-containing protein</fullName>
    </recommendedName>
</protein>
<dbReference type="Gene3D" id="3.30.505.10">
    <property type="entry name" value="SH2 domain"/>
    <property type="match status" value="1"/>
</dbReference>